<evidence type="ECO:0000256" key="9">
    <source>
        <dbReference type="ARBA" id="ARBA00023295"/>
    </source>
</evidence>
<dbReference type="Pfam" id="PF17450">
    <property type="entry name" value="Melibiase_2_C"/>
    <property type="match status" value="1"/>
</dbReference>
<dbReference type="STRING" id="6573.A0A210QFY0"/>
<keyword evidence="14" id="KW-1185">Reference proteome</keyword>
<dbReference type="GO" id="GO:0009311">
    <property type="term" value="P:oligosaccharide metabolic process"/>
    <property type="evidence" value="ECO:0007669"/>
    <property type="project" value="TreeGrafter"/>
</dbReference>
<evidence type="ECO:0000256" key="8">
    <source>
        <dbReference type="ARBA" id="ARBA00023228"/>
    </source>
</evidence>
<dbReference type="OrthoDB" id="5795902at2759"/>
<feature type="signal peptide" evidence="11">
    <location>
        <begin position="1"/>
        <end position="24"/>
    </location>
</feature>
<dbReference type="Gene3D" id="3.20.20.70">
    <property type="entry name" value="Aldolase class I"/>
    <property type="match status" value="1"/>
</dbReference>
<comment type="subunit">
    <text evidence="3 10">Homodimer.</text>
</comment>
<gene>
    <name evidence="13" type="ORF">KP79_PYT13084</name>
</gene>
<dbReference type="GO" id="GO:0005764">
    <property type="term" value="C:lysosome"/>
    <property type="evidence" value="ECO:0007669"/>
    <property type="project" value="UniProtKB-SubCell"/>
</dbReference>
<feature type="chain" id="PRO_5013346994" description="Alpha-galactosidase" evidence="11">
    <location>
        <begin position="25"/>
        <end position="411"/>
    </location>
</feature>
<evidence type="ECO:0000256" key="5">
    <source>
        <dbReference type="ARBA" id="ARBA00023098"/>
    </source>
</evidence>
<evidence type="ECO:0000256" key="4">
    <source>
        <dbReference type="ARBA" id="ARBA00022801"/>
    </source>
</evidence>
<keyword evidence="9 10" id="KW-0326">Glycosidase</keyword>
<name>A0A210QFY0_MIZYE</name>
<dbReference type="PROSITE" id="PS00512">
    <property type="entry name" value="ALPHA_GALACTOSIDASE"/>
    <property type="match status" value="1"/>
</dbReference>
<dbReference type="FunFam" id="3.20.20.70:FF:000197">
    <property type="entry name" value="Alpha-galactosidase"/>
    <property type="match status" value="1"/>
</dbReference>
<dbReference type="SUPFAM" id="SSF51445">
    <property type="entry name" value="(Trans)glycosidases"/>
    <property type="match status" value="1"/>
</dbReference>
<keyword evidence="11" id="KW-0732">Signal</keyword>
<evidence type="ECO:0000313" key="13">
    <source>
        <dbReference type="EMBL" id="OWF47656.1"/>
    </source>
</evidence>
<proteinExistence type="inferred from homology"/>
<evidence type="ECO:0000256" key="10">
    <source>
        <dbReference type="RuleBase" id="RU361168"/>
    </source>
</evidence>
<dbReference type="PRINTS" id="PR00740">
    <property type="entry name" value="GLHYDRLASE27"/>
</dbReference>
<keyword evidence="6 10" id="KW-1015">Disulfide bond</keyword>
<dbReference type="Gene3D" id="2.60.40.1180">
    <property type="entry name" value="Golgi alpha-mannosidase II"/>
    <property type="match status" value="1"/>
</dbReference>
<evidence type="ECO:0000256" key="2">
    <source>
        <dbReference type="ARBA" id="ARBA00009743"/>
    </source>
</evidence>
<keyword evidence="8" id="KW-0458">Lysosome</keyword>
<dbReference type="SUPFAM" id="SSF51011">
    <property type="entry name" value="Glycosyl hydrolase domain"/>
    <property type="match status" value="1"/>
</dbReference>
<dbReference type="EMBL" id="NEDP02003836">
    <property type="protein sequence ID" value="OWF47656.1"/>
    <property type="molecule type" value="Genomic_DNA"/>
</dbReference>
<dbReference type="GO" id="GO:0006629">
    <property type="term" value="P:lipid metabolic process"/>
    <property type="evidence" value="ECO:0007669"/>
    <property type="project" value="UniProtKB-KW"/>
</dbReference>
<sequence>MQLSCAFLLLSLGSLYNLGQVVVALDNGLALTPPMGWMHWERFRCITNCTEQPNDCLTEDLIKSQADKMVSEGYRDAGYVYLSIDDCWMAKERDSNGALVADPVRFPNGIKALADYLHNKGLKLGIYEDFGKETCQGYPGSEFYLGLDAKTFASWGVDLLKLDGCNSDVNDMKDGYEAMGGFLNRTGRPILYLCSWPAYVQKNAALSDYPAFQKTCNQWRNFDDIQDSWDSVYSIIDYYGSNQYNLTAFAGPGSWNDPDELIVGGFGLSPNQEMVHMGMWAMMASPLFMSLDLRNVRPESKALLLNKNLLTINQDPLGKQGQRLWKINKAEVWNKPLSKPGVSALAIINTDNQGAPRVFHLSPSELGLPQAAKYNMTDVFTNKHYGPFMYNQSIQFTIDPTSIFMAIADPS</sequence>
<dbReference type="PANTHER" id="PTHR11452:SF83">
    <property type="entry name" value="ALPHA-GALACTOSIDASE"/>
    <property type="match status" value="1"/>
</dbReference>
<dbReference type="InterPro" id="IPR002241">
    <property type="entry name" value="Glyco_hydro_27"/>
</dbReference>
<keyword evidence="5" id="KW-0443">Lipid metabolism</keyword>
<dbReference type="EC" id="3.2.1.-" evidence="10"/>
<organism evidence="13 14">
    <name type="scientific">Mizuhopecten yessoensis</name>
    <name type="common">Japanese scallop</name>
    <name type="synonym">Patinopecten yessoensis</name>
    <dbReference type="NCBI Taxonomy" id="6573"/>
    <lineage>
        <taxon>Eukaryota</taxon>
        <taxon>Metazoa</taxon>
        <taxon>Spiralia</taxon>
        <taxon>Lophotrochozoa</taxon>
        <taxon>Mollusca</taxon>
        <taxon>Bivalvia</taxon>
        <taxon>Autobranchia</taxon>
        <taxon>Pteriomorphia</taxon>
        <taxon>Pectinida</taxon>
        <taxon>Pectinoidea</taxon>
        <taxon>Pectinidae</taxon>
        <taxon>Mizuhopecten</taxon>
    </lineage>
</organism>
<dbReference type="Proteomes" id="UP000242188">
    <property type="component" value="Unassembled WGS sequence"/>
</dbReference>
<dbReference type="InterPro" id="IPR013785">
    <property type="entry name" value="Aldolase_TIM"/>
</dbReference>
<evidence type="ECO:0000256" key="7">
    <source>
        <dbReference type="ARBA" id="ARBA00023180"/>
    </source>
</evidence>
<evidence type="ECO:0000256" key="11">
    <source>
        <dbReference type="SAM" id="SignalP"/>
    </source>
</evidence>
<dbReference type="CDD" id="cd14792">
    <property type="entry name" value="GH27"/>
    <property type="match status" value="1"/>
</dbReference>
<comment type="subcellular location">
    <subcellularLocation>
        <location evidence="1">Lysosome</location>
    </subcellularLocation>
</comment>
<evidence type="ECO:0000256" key="6">
    <source>
        <dbReference type="ARBA" id="ARBA00023157"/>
    </source>
</evidence>
<reference evidence="13 14" key="1">
    <citation type="journal article" date="2017" name="Nat. Ecol. Evol.">
        <title>Scallop genome provides insights into evolution of bilaterian karyotype and development.</title>
        <authorList>
            <person name="Wang S."/>
            <person name="Zhang J."/>
            <person name="Jiao W."/>
            <person name="Li J."/>
            <person name="Xun X."/>
            <person name="Sun Y."/>
            <person name="Guo X."/>
            <person name="Huan P."/>
            <person name="Dong B."/>
            <person name="Zhang L."/>
            <person name="Hu X."/>
            <person name="Sun X."/>
            <person name="Wang J."/>
            <person name="Zhao C."/>
            <person name="Wang Y."/>
            <person name="Wang D."/>
            <person name="Huang X."/>
            <person name="Wang R."/>
            <person name="Lv J."/>
            <person name="Li Y."/>
            <person name="Zhang Z."/>
            <person name="Liu B."/>
            <person name="Lu W."/>
            <person name="Hui Y."/>
            <person name="Liang J."/>
            <person name="Zhou Z."/>
            <person name="Hou R."/>
            <person name="Li X."/>
            <person name="Liu Y."/>
            <person name="Li H."/>
            <person name="Ning X."/>
            <person name="Lin Y."/>
            <person name="Zhao L."/>
            <person name="Xing Q."/>
            <person name="Dou J."/>
            <person name="Li Y."/>
            <person name="Mao J."/>
            <person name="Guo H."/>
            <person name="Dou H."/>
            <person name="Li T."/>
            <person name="Mu C."/>
            <person name="Jiang W."/>
            <person name="Fu Q."/>
            <person name="Fu X."/>
            <person name="Miao Y."/>
            <person name="Liu J."/>
            <person name="Yu Q."/>
            <person name="Li R."/>
            <person name="Liao H."/>
            <person name="Li X."/>
            <person name="Kong Y."/>
            <person name="Jiang Z."/>
            <person name="Chourrout D."/>
            <person name="Li R."/>
            <person name="Bao Z."/>
        </authorList>
    </citation>
    <scope>NUCLEOTIDE SEQUENCE [LARGE SCALE GENOMIC DNA]</scope>
    <source>
        <strain evidence="13 14">PY_sf001</strain>
    </source>
</reference>
<evidence type="ECO:0000259" key="12">
    <source>
        <dbReference type="Pfam" id="PF17450"/>
    </source>
</evidence>
<accession>A0A210QFY0</accession>
<evidence type="ECO:0000313" key="14">
    <source>
        <dbReference type="Proteomes" id="UP000242188"/>
    </source>
</evidence>
<protein>
    <recommendedName>
        <fullName evidence="10">Alpha-galactosidase</fullName>
        <ecNumber evidence="10">3.2.1.-</ecNumber>
    </recommendedName>
</protein>
<comment type="caution">
    <text evidence="13">The sequence shown here is derived from an EMBL/GenBank/DDBJ whole genome shotgun (WGS) entry which is preliminary data.</text>
</comment>
<dbReference type="GO" id="GO:0016139">
    <property type="term" value="P:glycoside catabolic process"/>
    <property type="evidence" value="ECO:0007669"/>
    <property type="project" value="TreeGrafter"/>
</dbReference>
<dbReference type="AlphaFoldDB" id="A0A210QFY0"/>
<dbReference type="PANTHER" id="PTHR11452">
    <property type="entry name" value="ALPHA-GALACTOSIDASE/ALPHA-N-ACETYLGALACTOSAMINIDASE"/>
    <property type="match status" value="1"/>
</dbReference>
<dbReference type="InterPro" id="IPR000111">
    <property type="entry name" value="Glyco_hydro_27/36_CS"/>
</dbReference>
<keyword evidence="4 10" id="KW-0378">Hydrolase</keyword>
<dbReference type="InterPro" id="IPR013780">
    <property type="entry name" value="Glyco_hydro_b"/>
</dbReference>
<evidence type="ECO:0000256" key="3">
    <source>
        <dbReference type="ARBA" id="ARBA00011738"/>
    </source>
</evidence>
<dbReference type="Pfam" id="PF16499">
    <property type="entry name" value="Melibiase_2"/>
    <property type="match status" value="1"/>
</dbReference>
<dbReference type="InterPro" id="IPR035373">
    <property type="entry name" value="Melibiase/NAGA_C"/>
</dbReference>
<comment type="similarity">
    <text evidence="2 10">Belongs to the glycosyl hydrolase 27 family.</text>
</comment>
<evidence type="ECO:0000256" key="1">
    <source>
        <dbReference type="ARBA" id="ARBA00004371"/>
    </source>
</evidence>
<dbReference type="InterPro" id="IPR017853">
    <property type="entry name" value="GH"/>
</dbReference>
<feature type="domain" description="Alpha galactosidase A C-terminal" evidence="12">
    <location>
        <begin position="318"/>
        <end position="401"/>
    </location>
</feature>
<keyword evidence="7" id="KW-0325">Glycoprotein</keyword>
<dbReference type="GO" id="GO:0004557">
    <property type="term" value="F:alpha-galactosidase activity"/>
    <property type="evidence" value="ECO:0007669"/>
    <property type="project" value="TreeGrafter"/>
</dbReference>